<dbReference type="InterPro" id="IPR027417">
    <property type="entry name" value="P-loop_NTPase"/>
</dbReference>
<accession>A0A7G9YYI3</accession>
<dbReference type="AlphaFoldDB" id="A0A7G9YYI3"/>
<sequence length="313" mass="35658">MNDLSLRLYRPKEGEMKLNNTNIKDTECRLQIGDVCCSLRFKDPAYCASARAYYKGFLSENEPDLTIDVNIVLHQEEIALPNSILMSKIVEGNDFNFHSGLITGSLDLAKKQCTINVKNALLCERSVRIFEQFLFQVYYTLLKQKNPDGSKNNFFIHSCAVSREGLGYLFAGPSESGKSTIAKLSSDLHHTVLNDELVIVNRVNGHYMVGSTPFRGDFLDNSNGRVPLYAIFLIRHGEENIIKKISEREFAARFVREVVYSDTLLSMNRKEALLEMMDFCADVASEVPFYELRFLPDRSFWDSIDNLKMEGGR</sequence>
<name>A0A7G9YYI3_9EURY</name>
<organism evidence="1">
    <name type="scientific">Candidatus Methanophagaceae archaeon ANME-1 ERB6</name>
    <dbReference type="NCBI Taxonomy" id="2759912"/>
    <lineage>
        <taxon>Archaea</taxon>
        <taxon>Methanobacteriati</taxon>
        <taxon>Methanobacteriota</taxon>
        <taxon>Stenosarchaea group</taxon>
        <taxon>Methanomicrobia</taxon>
        <taxon>Candidatus Methanophagales</taxon>
        <taxon>Candidatus Methanophagaceae</taxon>
    </lineage>
</organism>
<dbReference type="SUPFAM" id="SSF53795">
    <property type="entry name" value="PEP carboxykinase-like"/>
    <property type="match status" value="1"/>
</dbReference>
<dbReference type="EMBL" id="MT631530">
    <property type="protein sequence ID" value="QNO53067.1"/>
    <property type="molecule type" value="Genomic_DNA"/>
</dbReference>
<evidence type="ECO:0000313" key="1">
    <source>
        <dbReference type="EMBL" id="QNO53067.1"/>
    </source>
</evidence>
<dbReference type="Gene3D" id="3.40.50.300">
    <property type="entry name" value="P-loop containing nucleotide triphosphate hydrolases"/>
    <property type="match status" value="1"/>
</dbReference>
<proteinExistence type="predicted"/>
<protein>
    <recommendedName>
        <fullName evidence="2">Phosphoenolpyruvate carboxykinase (ATP)</fullName>
    </recommendedName>
</protein>
<reference evidence="1" key="1">
    <citation type="submission" date="2020-06" db="EMBL/GenBank/DDBJ databases">
        <title>Unique genomic features of the anaerobic methanotrophic archaea.</title>
        <authorList>
            <person name="Chadwick G.L."/>
            <person name="Skennerton C.T."/>
            <person name="Laso-Perez R."/>
            <person name="Leu A.O."/>
            <person name="Speth D.R."/>
            <person name="Yu H."/>
            <person name="Morgan-Lang C."/>
            <person name="Hatzenpichler R."/>
            <person name="Goudeau D."/>
            <person name="Malmstrom R."/>
            <person name="Brazelton W.J."/>
            <person name="Woyke T."/>
            <person name="Hallam S.J."/>
            <person name="Tyson G.W."/>
            <person name="Wegener G."/>
            <person name="Boetius A."/>
            <person name="Orphan V."/>
        </authorList>
    </citation>
    <scope>NUCLEOTIDE SEQUENCE</scope>
</reference>
<gene>
    <name evidence="1" type="ORF">GGECLBBC_00006</name>
</gene>
<evidence type="ECO:0008006" key="2">
    <source>
        <dbReference type="Google" id="ProtNLM"/>
    </source>
</evidence>